<dbReference type="Pfam" id="PF22552">
    <property type="entry name" value="TY-Chap3"/>
    <property type="match status" value="1"/>
</dbReference>
<dbReference type="EMBL" id="BMLB01000003">
    <property type="protein sequence ID" value="GGK70095.1"/>
    <property type="molecule type" value="Genomic_DNA"/>
</dbReference>
<dbReference type="Pfam" id="PF22551">
    <property type="entry name" value="TY-Chap1"/>
    <property type="match status" value="1"/>
</dbReference>
<dbReference type="InterPro" id="IPR054342">
    <property type="entry name" value="TY-Chap_C"/>
</dbReference>
<dbReference type="Proteomes" id="UP000662111">
    <property type="component" value="Unassembled WGS sequence"/>
</dbReference>
<dbReference type="InterPro" id="IPR054344">
    <property type="entry name" value="TY-Chap_N"/>
</dbReference>
<dbReference type="InterPro" id="IPR054343">
    <property type="entry name" value="TY-Chap_M"/>
</dbReference>
<gene>
    <name evidence="5" type="ORF">GCM10011509_18140</name>
</gene>
<feature type="region of interest" description="Disordered" evidence="1">
    <location>
        <begin position="300"/>
        <end position="335"/>
    </location>
</feature>
<keyword evidence="6" id="KW-1185">Reference proteome</keyword>
<evidence type="ECO:0000313" key="6">
    <source>
        <dbReference type="Proteomes" id="UP000662111"/>
    </source>
</evidence>
<feature type="domain" description="TY-Chap central" evidence="2">
    <location>
        <begin position="167"/>
        <end position="294"/>
    </location>
</feature>
<evidence type="ECO:0000256" key="1">
    <source>
        <dbReference type="SAM" id="MobiDB-lite"/>
    </source>
</evidence>
<protein>
    <submittedName>
        <fullName evidence="5">Uncharacterized protein</fullName>
    </submittedName>
</protein>
<feature type="domain" description="TY-Chap C-terminal" evidence="4">
    <location>
        <begin position="335"/>
        <end position="423"/>
    </location>
</feature>
<dbReference type="RefSeq" id="WP_022921333.1">
    <property type="nucleotide sequence ID" value="NZ_BMLB01000003.1"/>
</dbReference>
<name>A0ABQ2FAL0_9MICO</name>
<sequence>MDEFDLDRTTEVGWASFLSRLADHLATLAGPLTLRPLGGEDDGSPVLEVSVRDDGPGEAGLHAELRPAAGAPWADDDRSRHLMALGWTADPDRTAYLLELPRSHAHLLAAVMTDTLREVVGVPHPALLDAGELTIAAPAEDEQGERDAQPVPDLDLDTAVTVRTPAELRGLVDATLHAALGHAPRHDHDGDVPILFGSALVYVRTADAQPVVTVFAIPVQDIGDLEAARHEVEIFNRRSVFGKLHLVGRQLVASVSIPCLPFVPRHLVGMVELMGREIDRLDEDLALRVRGRRWIDLLAGTTPAGPGGAPAGTDGGAPSAPGPAPRASQPPEEEALPGELATMLQLDASGTALPPARVAEICHHDRDLILRLIRLAEERTIEARASVGRAGAAGDADAARSAGDEVRRWSRTVRVLRAALRHVVTFGGPGEG</sequence>
<dbReference type="Pfam" id="PF22554">
    <property type="entry name" value="Chap-C"/>
    <property type="match status" value="1"/>
</dbReference>
<proteinExistence type="predicted"/>
<feature type="compositionally biased region" description="Gly residues" evidence="1">
    <location>
        <begin position="305"/>
        <end position="315"/>
    </location>
</feature>
<evidence type="ECO:0000259" key="2">
    <source>
        <dbReference type="Pfam" id="PF22551"/>
    </source>
</evidence>
<comment type="caution">
    <text evidence="5">The sequence shown here is derived from an EMBL/GenBank/DDBJ whole genome shotgun (WGS) entry which is preliminary data.</text>
</comment>
<feature type="domain" description="TY-Chap N-terminal" evidence="3">
    <location>
        <begin position="13"/>
        <end position="128"/>
    </location>
</feature>
<evidence type="ECO:0000313" key="5">
    <source>
        <dbReference type="EMBL" id="GGK70095.1"/>
    </source>
</evidence>
<accession>A0ABQ2FAL0</accession>
<evidence type="ECO:0000259" key="3">
    <source>
        <dbReference type="Pfam" id="PF22552"/>
    </source>
</evidence>
<evidence type="ECO:0000259" key="4">
    <source>
        <dbReference type="Pfam" id="PF22554"/>
    </source>
</evidence>
<reference evidence="6" key="1">
    <citation type="journal article" date="2019" name="Int. J. Syst. Evol. Microbiol.">
        <title>The Global Catalogue of Microorganisms (GCM) 10K type strain sequencing project: providing services to taxonomists for standard genome sequencing and annotation.</title>
        <authorList>
            <consortium name="The Broad Institute Genomics Platform"/>
            <consortium name="The Broad Institute Genome Sequencing Center for Infectious Disease"/>
            <person name="Wu L."/>
            <person name="Ma J."/>
        </authorList>
    </citation>
    <scope>NUCLEOTIDE SEQUENCE [LARGE SCALE GENOMIC DNA]</scope>
    <source>
        <strain evidence="6">CGMCC 1.5362</strain>
    </source>
</reference>
<organism evidence="5 6">
    <name type="scientific">Ornithinimicrobium pekingense</name>
    <dbReference type="NCBI Taxonomy" id="384677"/>
    <lineage>
        <taxon>Bacteria</taxon>
        <taxon>Bacillati</taxon>
        <taxon>Actinomycetota</taxon>
        <taxon>Actinomycetes</taxon>
        <taxon>Micrococcales</taxon>
        <taxon>Ornithinimicrobiaceae</taxon>
        <taxon>Ornithinimicrobium</taxon>
    </lineage>
</organism>